<keyword evidence="2" id="KW-0645">Protease</keyword>
<feature type="domain" description="PDZ" evidence="4">
    <location>
        <begin position="269"/>
        <end position="330"/>
    </location>
</feature>
<dbReference type="InterPro" id="IPR036034">
    <property type="entry name" value="PDZ_sf"/>
</dbReference>
<dbReference type="SUPFAM" id="SSF50156">
    <property type="entry name" value="PDZ domain-like"/>
    <property type="match status" value="1"/>
</dbReference>
<evidence type="ECO:0000256" key="1">
    <source>
        <dbReference type="ARBA" id="ARBA00010541"/>
    </source>
</evidence>
<dbReference type="Pfam" id="PF13365">
    <property type="entry name" value="Trypsin_2"/>
    <property type="match status" value="1"/>
</dbReference>
<comment type="similarity">
    <text evidence="1">Belongs to the peptidase S1C family.</text>
</comment>
<evidence type="ECO:0000256" key="3">
    <source>
        <dbReference type="ARBA" id="ARBA00022801"/>
    </source>
</evidence>
<organism evidence="5">
    <name type="scientific">Terrestrivirus sp</name>
    <dbReference type="NCBI Taxonomy" id="2487775"/>
    <lineage>
        <taxon>Viruses</taxon>
        <taxon>Varidnaviria</taxon>
        <taxon>Bamfordvirae</taxon>
        <taxon>Nucleocytoviricota</taxon>
        <taxon>Megaviricetes</taxon>
        <taxon>Imitervirales</taxon>
        <taxon>Mimiviridae</taxon>
        <taxon>Klosneuvirinae</taxon>
    </lineage>
</organism>
<dbReference type="InterPro" id="IPR001478">
    <property type="entry name" value="PDZ"/>
</dbReference>
<dbReference type="PANTHER" id="PTHR22939:SF129">
    <property type="entry name" value="SERINE PROTEASE HTRA2, MITOCHONDRIAL"/>
    <property type="match status" value="1"/>
</dbReference>
<dbReference type="GO" id="GO:0004252">
    <property type="term" value="F:serine-type endopeptidase activity"/>
    <property type="evidence" value="ECO:0007669"/>
    <property type="project" value="InterPro"/>
</dbReference>
<dbReference type="GO" id="GO:0006508">
    <property type="term" value="P:proteolysis"/>
    <property type="evidence" value="ECO:0007669"/>
    <property type="project" value="UniProtKB-KW"/>
</dbReference>
<dbReference type="Pfam" id="PF00595">
    <property type="entry name" value="PDZ"/>
    <property type="match status" value="1"/>
</dbReference>
<dbReference type="InterPro" id="IPR001940">
    <property type="entry name" value="Peptidase_S1C"/>
</dbReference>
<reference evidence="5" key="1">
    <citation type="submission" date="2018-10" db="EMBL/GenBank/DDBJ databases">
        <title>Hidden diversity of soil giant viruses.</title>
        <authorList>
            <person name="Schulz F."/>
            <person name="Alteio L."/>
            <person name="Goudeau D."/>
            <person name="Ryan E.M."/>
            <person name="Malmstrom R.R."/>
            <person name="Blanchard J."/>
            <person name="Woyke T."/>
        </authorList>
    </citation>
    <scope>NUCLEOTIDE SEQUENCE</scope>
    <source>
        <strain evidence="5">TEV1</strain>
    </source>
</reference>
<dbReference type="Gene3D" id="2.30.42.10">
    <property type="match status" value="1"/>
</dbReference>
<evidence type="ECO:0000256" key="2">
    <source>
        <dbReference type="ARBA" id="ARBA00022670"/>
    </source>
</evidence>
<gene>
    <name evidence="5" type="ORF">Terrestrivirus1_317</name>
</gene>
<evidence type="ECO:0000259" key="4">
    <source>
        <dbReference type="PROSITE" id="PS50106"/>
    </source>
</evidence>
<name>A0A3G4ZPC1_9VIRU</name>
<dbReference type="Gene3D" id="2.40.10.10">
    <property type="entry name" value="Trypsin-like serine proteases"/>
    <property type="match status" value="2"/>
</dbReference>
<evidence type="ECO:0000313" key="5">
    <source>
        <dbReference type="EMBL" id="AYV75443.1"/>
    </source>
</evidence>
<sequence>MNKLKKNKSVGSSIYNKTNPAVVAIYQTDVPGTTVGSGICIGVTDSGDALILTAAHVVLPFQGSTVGAVYQYNSYAVFINAATKYGTQDTQEYLTLLGCDVSADVALMCTISHKFCKNQAQLKFNTNFSAGDVCYSISTPFNLLENSISSGVIRNTYVVPWSINDIPPLGEQFTGKKYTSEAVSLMTDTAIANGTSGGPFVNTNTEIIGMAQWKFSGTTSFAGGIQSQFLKPITHKLIDLSEDSLKNPTMNSPRIDFNGTTGKGSLGIGSYIDVVGAQLVSLGNQNMEYKNSKYYRPYGIYIVEVLPGSSIDIAGILPGDILIKVNGDDLPLGEDIIGTLQDIYFKWEKDVELEWIHFVDMNVMSINKKTVPIGNFSADRKYIVATDDYQLVSNLRFITRIIDKNVYTLIGGNSLFDTISKQSFDSGWISQSFTFITAPSGTFNTTGFFSYTIVRTVGPTNLDVVLVGYTVNPDNSINYVSQTSVGNFVEQNGGATVTLNNIKWEFSINYYLQLKTSPFTNHSQDAYARITIQLN</sequence>
<dbReference type="EMBL" id="MK071979">
    <property type="protein sequence ID" value="AYV75443.1"/>
    <property type="molecule type" value="Genomic_DNA"/>
</dbReference>
<dbReference type="PROSITE" id="PS50106">
    <property type="entry name" value="PDZ"/>
    <property type="match status" value="1"/>
</dbReference>
<protein>
    <recommendedName>
        <fullName evidence="4">PDZ domain-containing protein</fullName>
    </recommendedName>
</protein>
<dbReference type="SUPFAM" id="SSF50494">
    <property type="entry name" value="Trypsin-like serine proteases"/>
    <property type="match status" value="1"/>
</dbReference>
<keyword evidence="3" id="KW-0378">Hydrolase</keyword>
<dbReference type="InterPro" id="IPR009003">
    <property type="entry name" value="Peptidase_S1_PA"/>
</dbReference>
<dbReference type="PANTHER" id="PTHR22939">
    <property type="entry name" value="SERINE PROTEASE FAMILY S1C HTRA-RELATED"/>
    <property type="match status" value="1"/>
</dbReference>
<proteinExistence type="inferred from homology"/>
<dbReference type="InterPro" id="IPR043504">
    <property type="entry name" value="Peptidase_S1_PA_chymotrypsin"/>
</dbReference>
<dbReference type="PRINTS" id="PR00834">
    <property type="entry name" value="PROTEASES2C"/>
</dbReference>
<accession>A0A3G4ZPC1</accession>